<evidence type="ECO:0000313" key="15">
    <source>
        <dbReference type="EMBL" id="KPJ64830.1"/>
    </source>
</evidence>
<evidence type="ECO:0000256" key="10">
    <source>
        <dbReference type="ARBA" id="ARBA00022989"/>
    </source>
</evidence>
<dbReference type="GO" id="GO:0046872">
    <property type="term" value="F:metal ion binding"/>
    <property type="evidence" value="ECO:0007669"/>
    <property type="project" value="UniProtKB-KW"/>
</dbReference>
<dbReference type="PANTHER" id="PTHR35864">
    <property type="entry name" value="ZINC METALLOPROTEASE MJ0611-RELATED"/>
    <property type="match status" value="1"/>
</dbReference>
<feature type="transmembrane region" description="Helical" evidence="13">
    <location>
        <begin position="134"/>
        <end position="156"/>
    </location>
</feature>
<feature type="transmembrane region" description="Helical" evidence="13">
    <location>
        <begin position="93"/>
        <end position="114"/>
    </location>
</feature>
<keyword evidence="5" id="KW-0645">Protease</keyword>
<dbReference type="GO" id="GO:0008237">
    <property type="term" value="F:metallopeptidase activity"/>
    <property type="evidence" value="ECO:0007669"/>
    <property type="project" value="UniProtKB-KW"/>
</dbReference>
<dbReference type="Proteomes" id="UP000052020">
    <property type="component" value="Unassembled WGS sequence"/>
</dbReference>
<keyword evidence="12 13" id="KW-0472">Membrane</keyword>
<comment type="cofactor">
    <cofactor evidence="1">
        <name>Zn(2+)</name>
        <dbReference type="ChEBI" id="CHEBI:29105"/>
    </cofactor>
</comment>
<evidence type="ECO:0000256" key="11">
    <source>
        <dbReference type="ARBA" id="ARBA00023049"/>
    </source>
</evidence>
<evidence type="ECO:0000256" key="7">
    <source>
        <dbReference type="ARBA" id="ARBA00022723"/>
    </source>
</evidence>
<keyword evidence="11" id="KW-0482">Metalloprotease</keyword>
<comment type="caution">
    <text evidence="15">The sequence shown here is derived from an EMBL/GenBank/DDBJ whole genome shotgun (WGS) entry which is preliminary data.</text>
</comment>
<dbReference type="CDD" id="cd06158">
    <property type="entry name" value="S2P-M50_like_1"/>
    <property type="match status" value="1"/>
</dbReference>
<evidence type="ECO:0000259" key="14">
    <source>
        <dbReference type="Pfam" id="PF02163"/>
    </source>
</evidence>
<gene>
    <name evidence="15" type="ORF">AMK68_00425</name>
</gene>
<feature type="transmembrane region" description="Helical" evidence="13">
    <location>
        <begin position="177"/>
        <end position="201"/>
    </location>
</feature>
<evidence type="ECO:0000256" key="4">
    <source>
        <dbReference type="ARBA" id="ARBA00022475"/>
    </source>
</evidence>
<keyword evidence="10 13" id="KW-1133">Transmembrane helix</keyword>
<evidence type="ECO:0000256" key="13">
    <source>
        <dbReference type="SAM" id="Phobius"/>
    </source>
</evidence>
<keyword evidence="4" id="KW-1003">Cell membrane</keyword>
<proteinExistence type="inferred from homology"/>
<dbReference type="AlphaFoldDB" id="A0A0S7XQU0"/>
<dbReference type="GO" id="GO:0006508">
    <property type="term" value="P:proteolysis"/>
    <property type="evidence" value="ECO:0007669"/>
    <property type="project" value="UniProtKB-KW"/>
</dbReference>
<keyword evidence="9" id="KW-0862">Zinc</keyword>
<keyword evidence="6 13" id="KW-0812">Transmembrane</keyword>
<feature type="transmembrane region" description="Helical" evidence="13">
    <location>
        <begin position="51"/>
        <end position="73"/>
    </location>
</feature>
<accession>A0A0S7XQU0</accession>
<name>A0A0S7XQU0_9BACT</name>
<dbReference type="PANTHER" id="PTHR35864:SF1">
    <property type="entry name" value="ZINC METALLOPROTEASE YWHC-RELATED"/>
    <property type="match status" value="1"/>
</dbReference>
<evidence type="ECO:0000256" key="12">
    <source>
        <dbReference type="ARBA" id="ARBA00023136"/>
    </source>
</evidence>
<dbReference type="InterPro" id="IPR052348">
    <property type="entry name" value="Metallopeptidase_M50B"/>
</dbReference>
<keyword evidence="7" id="KW-0479">Metal-binding</keyword>
<evidence type="ECO:0000256" key="8">
    <source>
        <dbReference type="ARBA" id="ARBA00022801"/>
    </source>
</evidence>
<sequence>MTRLLTRLVAGAPIFLLAIILHEVAHGYVAYLRGDPTAKLAGRLTLDPWKHIDPAGVIVYVVTLLFSRGTFAFGWAKPVPVNPYYLRHGRLDLMYVSIAGPAANILQMLGWGLIFRLLVAVGPSGSLFDVVGDLVLFGVVINAVLLVFNLIPVPPLDGSRVLAWLLPERYAQVLDRIEPFGIMIVFALLFLRVFDFIWPLAAGLVRLVVGF</sequence>
<evidence type="ECO:0000256" key="3">
    <source>
        <dbReference type="ARBA" id="ARBA00007931"/>
    </source>
</evidence>
<dbReference type="EMBL" id="LIZY01000005">
    <property type="protein sequence ID" value="KPJ64830.1"/>
    <property type="molecule type" value="Genomic_DNA"/>
</dbReference>
<evidence type="ECO:0000256" key="6">
    <source>
        <dbReference type="ARBA" id="ARBA00022692"/>
    </source>
</evidence>
<evidence type="ECO:0000256" key="1">
    <source>
        <dbReference type="ARBA" id="ARBA00001947"/>
    </source>
</evidence>
<organism evidence="15 16">
    <name type="scientific">candidate division KD3-62 bacterium DG_56</name>
    <dbReference type="NCBI Taxonomy" id="1704032"/>
    <lineage>
        <taxon>Bacteria</taxon>
        <taxon>candidate division KD3-62</taxon>
    </lineage>
</organism>
<dbReference type="InterPro" id="IPR008915">
    <property type="entry name" value="Peptidase_M50"/>
</dbReference>
<protein>
    <recommendedName>
        <fullName evidence="14">Peptidase M50 domain-containing protein</fullName>
    </recommendedName>
</protein>
<evidence type="ECO:0000256" key="9">
    <source>
        <dbReference type="ARBA" id="ARBA00022833"/>
    </source>
</evidence>
<dbReference type="GO" id="GO:0005886">
    <property type="term" value="C:plasma membrane"/>
    <property type="evidence" value="ECO:0007669"/>
    <property type="project" value="UniProtKB-SubCell"/>
</dbReference>
<dbReference type="Pfam" id="PF02163">
    <property type="entry name" value="Peptidase_M50"/>
    <property type="match status" value="1"/>
</dbReference>
<keyword evidence="8" id="KW-0378">Hydrolase</keyword>
<comment type="subcellular location">
    <subcellularLocation>
        <location evidence="2">Cell membrane</location>
        <topology evidence="2">Multi-pass membrane protein</topology>
    </subcellularLocation>
</comment>
<evidence type="ECO:0000256" key="5">
    <source>
        <dbReference type="ARBA" id="ARBA00022670"/>
    </source>
</evidence>
<evidence type="ECO:0000313" key="16">
    <source>
        <dbReference type="Proteomes" id="UP000052020"/>
    </source>
</evidence>
<comment type="similarity">
    <text evidence="3">Belongs to the peptidase M50B family.</text>
</comment>
<dbReference type="InterPro" id="IPR044537">
    <property type="entry name" value="Rip2-like"/>
</dbReference>
<reference evidence="15 16" key="1">
    <citation type="journal article" date="2015" name="Microbiome">
        <title>Genomic resolution of linkages in carbon, nitrogen, and sulfur cycling among widespread estuary sediment bacteria.</title>
        <authorList>
            <person name="Baker B.J."/>
            <person name="Lazar C.S."/>
            <person name="Teske A.P."/>
            <person name="Dick G.J."/>
        </authorList>
    </citation>
    <scope>NUCLEOTIDE SEQUENCE [LARGE SCALE GENOMIC DNA]</scope>
    <source>
        <strain evidence="15">DG_56</strain>
    </source>
</reference>
<evidence type="ECO:0000256" key="2">
    <source>
        <dbReference type="ARBA" id="ARBA00004651"/>
    </source>
</evidence>
<feature type="domain" description="Peptidase M50" evidence="14">
    <location>
        <begin position="132"/>
        <end position="191"/>
    </location>
</feature>